<dbReference type="AlphaFoldDB" id="A0A5J6SRI3"/>
<accession>A0A5J6SRI3</accession>
<sequence length="68" mass="7514">MTTKNDFQGILAKPGQRALAGVGIENFEQLSKFTKAEIMELHGIGKTGFKLLLQKKGCHSNRKINRNG</sequence>
<evidence type="ECO:0008006" key="3">
    <source>
        <dbReference type="Google" id="ProtNLM"/>
    </source>
</evidence>
<reference evidence="1 2" key="1">
    <citation type="submission" date="2018-07" db="EMBL/GenBank/DDBJ databases">
        <title>Complete genome sequence of Psychrobacillus sp. PB01, isolated from iceberg, and comparative genome analysis of Psychrobacillus strains.</title>
        <authorList>
            <person name="Lee P.C."/>
        </authorList>
    </citation>
    <scope>NUCLEOTIDE SEQUENCE [LARGE SCALE GENOMIC DNA]</scope>
    <source>
        <strain evidence="1 2">PB01</strain>
    </source>
</reference>
<keyword evidence="2" id="KW-1185">Reference proteome</keyword>
<evidence type="ECO:0000313" key="2">
    <source>
        <dbReference type="Proteomes" id="UP000325517"/>
    </source>
</evidence>
<organism evidence="1 2">
    <name type="scientific">Psychrobacillus glaciei</name>
    <dbReference type="NCBI Taxonomy" id="2283160"/>
    <lineage>
        <taxon>Bacteria</taxon>
        <taxon>Bacillati</taxon>
        <taxon>Bacillota</taxon>
        <taxon>Bacilli</taxon>
        <taxon>Bacillales</taxon>
        <taxon>Bacillaceae</taxon>
        <taxon>Psychrobacillus</taxon>
    </lineage>
</organism>
<dbReference type="EMBL" id="CP031223">
    <property type="protein sequence ID" value="QFG00649.1"/>
    <property type="molecule type" value="Genomic_DNA"/>
</dbReference>
<proteinExistence type="predicted"/>
<name>A0A5J6SRI3_9BACI</name>
<dbReference type="KEGG" id="psyo:PB01_18650"/>
<protein>
    <recommendedName>
        <fullName evidence="3">DNA-binding protein</fullName>
    </recommendedName>
</protein>
<dbReference type="Proteomes" id="UP000325517">
    <property type="component" value="Chromosome"/>
</dbReference>
<dbReference type="RefSeq" id="WP_151701530.1">
    <property type="nucleotide sequence ID" value="NZ_CP031223.1"/>
</dbReference>
<dbReference type="OrthoDB" id="7950977at2"/>
<gene>
    <name evidence="1" type="ORF">PB01_18650</name>
</gene>
<evidence type="ECO:0000313" key="1">
    <source>
        <dbReference type="EMBL" id="QFG00649.1"/>
    </source>
</evidence>